<comment type="caution">
    <text evidence="3">The sequence shown here is derived from an EMBL/GenBank/DDBJ whole genome shotgun (WGS) entry which is preliminary data.</text>
</comment>
<feature type="region of interest" description="Disordered" evidence="1">
    <location>
        <begin position="185"/>
        <end position="204"/>
    </location>
</feature>
<dbReference type="CDD" id="cd04301">
    <property type="entry name" value="NAT_SF"/>
    <property type="match status" value="1"/>
</dbReference>
<reference evidence="3 4" key="1">
    <citation type="submission" date="2023-07" db="EMBL/GenBank/DDBJ databases">
        <title>Genomic Encyclopedia of Type Strains, Phase IV (KMG-IV): sequencing the most valuable type-strain genomes for metagenomic binning, comparative biology and taxonomic classification.</title>
        <authorList>
            <person name="Goeker M."/>
        </authorList>
    </citation>
    <scope>NUCLEOTIDE SEQUENCE [LARGE SCALE GENOMIC DNA]</scope>
    <source>
        <strain evidence="3 4">DSM 17740</strain>
    </source>
</reference>
<sequence>MGWYQKLRQYFPPEEMKKKEQMEALLKQNPHYKKEETDSYIMLYGEYSDFIFVDYILVDKEKRGQGIGQRLLEELKAKGKTIILEVEPVDEDDPDTVKRERFYLSNGFKRTEHIRYYRDVGETSPELNRMELYYWSPQGEVDEEVIREQMVKAYEDIHHYQYEEYFDRWEPDPEKLIQYTPDAPEQQVHYLEQGDDHDPDQPQV</sequence>
<feature type="compositionally biased region" description="Basic and acidic residues" evidence="1">
    <location>
        <begin position="192"/>
        <end position="204"/>
    </location>
</feature>
<dbReference type="Pfam" id="PF13508">
    <property type="entry name" value="Acetyltransf_7"/>
    <property type="match status" value="1"/>
</dbReference>
<dbReference type="PROSITE" id="PS51186">
    <property type="entry name" value="GNAT"/>
    <property type="match status" value="1"/>
</dbReference>
<name>A0ABU0CTJ7_9BACI</name>
<evidence type="ECO:0000259" key="2">
    <source>
        <dbReference type="PROSITE" id="PS51186"/>
    </source>
</evidence>
<protein>
    <submittedName>
        <fullName evidence="3">N-acetylglutamate synthase-like GNAT family acetyltransferase</fullName>
    </submittedName>
</protein>
<dbReference type="EMBL" id="JAUSUQ010000009">
    <property type="protein sequence ID" value="MDQ0339744.1"/>
    <property type="molecule type" value="Genomic_DNA"/>
</dbReference>
<evidence type="ECO:0000313" key="4">
    <source>
        <dbReference type="Proteomes" id="UP001232445"/>
    </source>
</evidence>
<evidence type="ECO:0000256" key="1">
    <source>
        <dbReference type="SAM" id="MobiDB-lite"/>
    </source>
</evidence>
<dbReference type="InterPro" id="IPR016181">
    <property type="entry name" value="Acyl_CoA_acyltransferase"/>
</dbReference>
<gene>
    <name evidence="3" type="ORF">J2S00_002537</name>
</gene>
<evidence type="ECO:0000313" key="3">
    <source>
        <dbReference type="EMBL" id="MDQ0339744.1"/>
    </source>
</evidence>
<dbReference type="SUPFAM" id="SSF55729">
    <property type="entry name" value="Acyl-CoA N-acyltransferases (Nat)"/>
    <property type="match status" value="1"/>
</dbReference>
<accession>A0ABU0CTJ7</accession>
<dbReference type="RefSeq" id="WP_307340202.1">
    <property type="nucleotide sequence ID" value="NZ_JAUSUQ010000009.1"/>
</dbReference>
<dbReference type="Proteomes" id="UP001232445">
    <property type="component" value="Unassembled WGS sequence"/>
</dbReference>
<proteinExistence type="predicted"/>
<dbReference type="Gene3D" id="3.40.630.30">
    <property type="match status" value="1"/>
</dbReference>
<feature type="domain" description="N-acetyltransferase" evidence="2">
    <location>
        <begin position="1"/>
        <end position="135"/>
    </location>
</feature>
<dbReference type="InterPro" id="IPR000182">
    <property type="entry name" value="GNAT_dom"/>
</dbReference>
<keyword evidence="4" id="KW-1185">Reference proteome</keyword>
<organism evidence="3 4">
    <name type="scientific">Caldalkalibacillus uzonensis</name>
    <dbReference type="NCBI Taxonomy" id="353224"/>
    <lineage>
        <taxon>Bacteria</taxon>
        <taxon>Bacillati</taxon>
        <taxon>Bacillota</taxon>
        <taxon>Bacilli</taxon>
        <taxon>Bacillales</taxon>
        <taxon>Bacillaceae</taxon>
        <taxon>Caldalkalibacillus</taxon>
    </lineage>
</organism>